<dbReference type="AlphaFoldDB" id="A0A1Y1IGP3"/>
<accession>A0A1Y1IGP3</accession>
<dbReference type="OrthoDB" id="2074845at2759"/>
<sequence>MIWAIDEHHTRMFGDDKWLCVLLLFGGIGAELEGLLKAGVKIRKVLYVDNDPISRRVFGHRLRALHHAYPEQLPELTYPPPPHGATLEHQGHRQTGAGAPHRARGTAPNRPGAIQPVRTRVWVRLDAQDALDNFRTVQMAAQDDPAIRGYYCVNVKGEPLQTFPTLVATPSSYAFRFQAPDQPGPGLVYDRSVREWQEPNADERERIMGMLPWSTRGYNIPEAERA</sequence>
<evidence type="ECO:0000313" key="2">
    <source>
        <dbReference type="EMBL" id="GAQ90025.1"/>
    </source>
</evidence>
<protein>
    <submittedName>
        <fullName evidence="2">Uncharacterized protein</fullName>
    </submittedName>
</protein>
<proteinExistence type="predicted"/>
<evidence type="ECO:0000313" key="3">
    <source>
        <dbReference type="Proteomes" id="UP000054558"/>
    </source>
</evidence>
<gene>
    <name evidence="2" type="ORF">KFL_005910020</name>
</gene>
<reference evidence="2 3" key="1">
    <citation type="journal article" date="2014" name="Nat. Commun.">
        <title>Klebsormidium flaccidum genome reveals primary factors for plant terrestrial adaptation.</title>
        <authorList>
            <person name="Hori K."/>
            <person name="Maruyama F."/>
            <person name="Fujisawa T."/>
            <person name="Togashi T."/>
            <person name="Yamamoto N."/>
            <person name="Seo M."/>
            <person name="Sato S."/>
            <person name="Yamada T."/>
            <person name="Mori H."/>
            <person name="Tajima N."/>
            <person name="Moriyama T."/>
            <person name="Ikeuchi M."/>
            <person name="Watanabe M."/>
            <person name="Wada H."/>
            <person name="Kobayashi K."/>
            <person name="Saito M."/>
            <person name="Masuda T."/>
            <person name="Sasaki-Sekimoto Y."/>
            <person name="Mashiguchi K."/>
            <person name="Awai K."/>
            <person name="Shimojima M."/>
            <person name="Masuda S."/>
            <person name="Iwai M."/>
            <person name="Nobusawa T."/>
            <person name="Narise T."/>
            <person name="Kondo S."/>
            <person name="Saito H."/>
            <person name="Sato R."/>
            <person name="Murakawa M."/>
            <person name="Ihara Y."/>
            <person name="Oshima-Yamada Y."/>
            <person name="Ohtaka K."/>
            <person name="Satoh M."/>
            <person name="Sonobe K."/>
            <person name="Ishii M."/>
            <person name="Ohtani R."/>
            <person name="Kanamori-Sato M."/>
            <person name="Honoki R."/>
            <person name="Miyazaki D."/>
            <person name="Mochizuki H."/>
            <person name="Umetsu J."/>
            <person name="Higashi K."/>
            <person name="Shibata D."/>
            <person name="Kamiya Y."/>
            <person name="Sato N."/>
            <person name="Nakamura Y."/>
            <person name="Tabata S."/>
            <person name="Ida S."/>
            <person name="Kurokawa K."/>
            <person name="Ohta H."/>
        </authorList>
    </citation>
    <scope>NUCLEOTIDE SEQUENCE [LARGE SCALE GENOMIC DNA]</scope>
    <source>
        <strain evidence="2 3">NIES-2285</strain>
    </source>
</reference>
<feature type="region of interest" description="Disordered" evidence="1">
    <location>
        <begin position="81"/>
        <end position="113"/>
    </location>
</feature>
<organism evidence="2 3">
    <name type="scientific">Klebsormidium nitens</name>
    <name type="common">Green alga</name>
    <name type="synonym">Ulothrix nitens</name>
    <dbReference type="NCBI Taxonomy" id="105231"/>
    <lineage>
        <taxon>Eukaryota</taxon>
        <taxon>Viridiplantae</taxon>
        <taxon>Streptophyta</taxon>
        <taxon>Klebsormidiophyceae</taxon>
        <taxon>Klebsormidiales</taxon>
        <taxon>Klebsormidiaceae</taxon>
        <taxon>Klebsormidium</taxon>
    </lineage>
</organism>
<name>A0A1Y1IGP3_KLENI</name>
<keyword evidence="3" id="KW-1185">Reference proteome</keyword>
<evidence type="ECO:0000256" key="1">
    <source>
        <dbReference type="SAM" id="MobiDB-lite"/>
    </source>
</evidence>
<dbReference type="Proteomes" id="UP000054558">
    <property type="component" value="Unassembled WGS sequence"/>
</dbReference>
<dbReference type="EMBL" id="DF237540">
    <property type="protein sequence ID" value="GAQ90025.1"/>
    <property type="molecule type" value="Genomic_DNA"/>
</dbReference>